<dbReference type="RefSeq" id="WP_001137833.1">
    <property type="nucleotide sequence ID" value="NZ_AKNV01000003.1"/>
</dbReference>
<dbReference type="Pfam" id="PF09665">
    <property type="entry name" value="RE_Alw26IDE"/>
    <property type="match status" value="1"/>
</dbReference>
<dbReference type="AlphaFoldDB" id="I9QK51"/>
<dbReference type="PATRIC" id="fig|992027.3.peg.413"/>
<evidence type="ECO:0000313" key="1">
    <source>
        <dbReference type="EMBL" id="EJB34866.1"/>
    </source>
</evidence>
<sequence length="473" mass="55502">MPRNTKLLHPDFINYMYSIINHPNYSGLPIKNKNNGEYIWLAPADTEIGKDRIKWCINKAYELKLIGDISQSYPGIYADVMLKIHPTKYKICQICGKSMSLFYHYPSKNFLKSLNDTFNSYYTICDHISFIWDDLMMNGVNKIDLASFFIEKGDLNLNHQTATKDEIINSLEYACRKGNKKCLGPGAMSNFPDRFDGFHSYNRCCREIQDLGRSQENLRTYTKDRRAYEYWSDGNIHAANQFMGSNFFNGISADHIGPISLGFIHDPLYLQPMLSGENSSKRDRLTIIDIENIIKIQNRTGVYPISWYSIRLWDYIQNNYKNKSDKTLLLYRDMLKQNVMNFMFILYSILTLCPKNGKNFLIQAFLEPKRNYFNWTYNFNNMGEVVSQKPRHFTVRNQDEFDRYKRIALESVFEYNKKDNRKNNSDLNSGECVKLAQIRQYIEANAPNAQVITLFNELMAMIQIRLISKYQEL</sequence>
<organism evidence="1 2">
    <name type="scientific">Helicobacter pylori NQ4053</name>
    <dbReference type="NCBI Taxonomy" id="992027"/>
    <lineage>
        <taxon>Bacteria</taxon>
        <taxon>Pseudomonadati</taxon>
        <taxon>Campylobacterota</taxon>
        <taxon>Epsilonproteobacteria</taxon>
        <taxon>Campylobacterales</taxon>
        <taxon>Helicobacteraceae</taxon>
        <taxon>Helicobacter</taxon>
    </lineage>
</organism>
<evidence type="ECO:0000313" key="2">
    <source>
        <dbReference type="Proteomes" id="UP000004260"/>
    </source>
</evidence>
<keyword evidence="1" id="KW-0540">Nuclease</keyword>
<name>I9QK51_HELPX</name>
<keyword evidence="1" id="KW-0378">Hydrolase</keyword>
<reference evidence="1 2" key="1">
    <citation type="journal article" date="2013" name="Pathog. Dis.">
        <title>Genome sequences of 65 Helicobacter pylori strains isolated from asymptomatic individuals and patients with gastric cancer, peptic ulcer disease, or gastritis.</title>
        <authorList>
            <person name="Blanchard T.G."/>
            <person name="Czinn S.J."/>
            <person name="Correa P."/>
            <person name="Nakazawa T."/>
            <person name="Keelan M."/>
            <person name="Morningstar L."/>
            <person name="Santana-Cruz I."/>
            <person name="Maroo A."/>
            <person name="McCracken C."/>
            <person name="Shefchek K."/>
            <person name="Daugherty S."/>
            <person name="Song Y."/>
            <person name="Fraser C.M."/>
            <person name="Fricke W.F."/>
        </authorList>
    </citation>
    <scope>NUCLEOTIDE SEQUENCE [LARGE SCALE GENOMIC DNA]</scope>
    <source>
        <strain evidence="1 2">NQ4053</strain>
    </source>
</reference>
<comment type="caution">
    <text evidence="1">The sequence shown here is derived from an EMBL/GenBank/DDBJ whole genome shotgun (WGS) entry which is preliminary data.</text>
</comment>
<dbReference type="EMBL" id="AKNV01000003">
    <property type="protein sequence ID" value="EJB34866.1"/>
    <property type="molecule type" value="Genomic_DNA"/>
</dbReference>
<dbReference type="NCBIfam" id="TIGR02986">
    <property type="entry name" value="restrict_Alw26I"/>
    <property type="match status" value="1"/>
</dbReference>
<dbReference type="EC" id="3.1.21.4" evidence="1"/>
<dbReference type="InterPro" id="IPR014328">
    <property type="entry name" value="Restrct_endonuc_II_Alw26I"/>
</dbReference>
<dbReference type="Proteomes" id="UP000004260">
    <property type="component" value="Unassembled WGS sequence"/>
</dbReference>
<keyword evidence="1" id="KW-0255">Endonuclease</keyword>
<accession>I9QK51</accession>
<gene>
    <name evidence="1" type="ORF">HPNQ4053_0426</name>
</gene>
<dbReference type="GO" id="GO:0009036">
    <property type="term" value="F:type II site-specific deoxyribonuclease activity"/>
    <property type="evidence" value="ECO:0007669"/>
    <property type="project" value="UniProtKB-EC"/>
</dbReference>
<protein>
    <submittedName>
        <fullName evidence="1">Type II restriction endonuclease, Alw26I/Eco31I/Esp3I family</fullName>
        <ecNumber evidence="1">3.1.21.4</ecNumber>
    </submittedName>
</protein>
<proteinExistence type="predicted"/>